<reference evidence="2" key="2">
    <citation type="journal article" date="2014" name="ISME J.">
        <title>Microbial stratification in low pH oxic and suboxic macroscopic growths along an acid mine drainage.</title>
        <authorList>
            <person name="Mendez-Garcia C."/>
            <person name="Mesa V."/>
            <person name="Sprenger R.R."/>
            <person name="Richter M."/>
            <person name="Diez M.S."/>
            <person name="Solano J."/>
            <person name="Bargiela R."/>
            <person name="Golyshina O.V."/>
            <person name="Manteca A."/>
            <person name="Ramos J.L."/>
            <person name="Gallego J.R."/>
            <person name="Llorente I."/>
            <person name="Martins Dos Santos V.A."/>
            <person name="Jensen O.N."/>
            <person name="Pelaez A.I."/>
            <person name="Sanchez J."/>
            <person name="Ferrer M."/>
        </authorList>
    </citation>
    <scope>NUCLEOTIDE SEQUENCE</scope>
</reference>
<dbReference type="GO" id="GO:0016740">
    <property type="term" value="F:transferase activity"/>
    <property type="evidence" value="ECO:0007669"/>
    <property type="project" value="UniProtKB-KW"/>
</dbReference>
<dbReference type="SUPFAM" id="SSF53756">
    <property type="entry name" value="UDP-Glycosyltransferase/glycogen phosphorylase"/>
    <property type="match status" value="1"/>
</dbReference>
<evidence type="ECO:0000313" key="2">
    <source>
        <dbReference type="EMBL" id="EQD39245.1"/>
    </source>
</evidence>
<evidence type="ECO:0000313" key="1">
    <source>
        <dbReference type="EMBL" id="EQD29270.1"/>
    </source>
</evidence>
<organism evidence="2">
    <name type="scientific">mine drainage metagenome</name>
    <dbReference type="NCBI Taxonomy" id="410659"/>
    <lineage>
        <taxon>unclassified sequences</taxon>
        <taxon>metagenomes</taxon>
        <taxon>ecological metagenomes</taxon>
    </lineage>
</organism>
<dbReference type="AlphaFoldDB" id="T1ABM0"/>
<gene>
    <name evidence="2" type="ORF">B1B_15463</name>
    <name evidence="1" type="ORF">B2A_14568</name>
</gene>
<keyword evidence="2" id="KW-0808">Transferase</keyword>
<reference evidence="2" key="1">
    <citation type="submission" date="2013-08" db="EMBL/GenBank/DDBJ databases">
        <authorList>
            <person name="Mendez C."/>
            <person name="Richter M."/>
            <person name="Ferrer M."/>
            <person name="Sanchez J."/>
        </authorList>
    </citation>
    <scope>NUCLEOTIDE SEQUENCE</scope>
</reference>
<accession>T1ABM0</accession>
<protein>
    <submittedName>
        <fullName evidence="2">Glycosyl transferase group 1</fullName>
    </submittedName>
</protein>
<dbReference type="Gene3D" id="3.40.50.2000">
    <property type="entry name" value="Glycogen Phosphorylase B"/>
    <property type="match status" value="1"/>
</dbReference>
<sequence length="329" mass="37051">MRVNVIAWDNGLGLSRHLRLLAGALRASGHDVTMTGLRRSNWRKLGRRIKLGTRNAWNHALGDRGWARHDVNLLIEHIRPEFLPAARRNVLLPHPEWFLDSDRALLPRIDAVFAQTQHAVAIFERLGQRVLYTGFTSEDRRDVSVPRERAFFHLAGRSQNKGSERLLALWCKHPEWPRLTVIQNPKSATSCAPAANIEHRIDYLDDAALQRLQNAHWFHLCPSETEGYGHYLVEAMGIGAVVLTTDAAPMNEFITSTRGLRVTCTRSGRQNLATTHYFDDAAMEQTIAQAMALSDADLARLGGAARIWFEDNARAFPQRVDTALQALSC</sequence>
<proteinExistence type="predicted"/>
<comment type="caution">
    <text evidence="2">The sequence shown here is derived from an EMBL/GenBank/DDBJ whole genome shotgun (WGS) entry which is preliminary data.</text>
</comment>
<name>T1ABM0_9ZZZZ</name>
<dbReference type="EMBL" id="AUZZ01010581">
    <property type="protein sequence ID" value="EQD29270.1"/>
    <property type="molecule type" value="Genomic_DNA"/>
</dbReference>
<dbReference type="EMBL" id="AUZY01010286">
    <property type="protein sequence ID" value="EQD39245.1"/>
    <property type="molecule type" value="Genomic_DNA"/>
</dbReference>